<dbReference type="Pfam" id="PF05057">
    <property type="entry name" value="DUF676"/>
    <property type="match status" value="1"/>
</dbReference>
<keyword evidence="6" id="KW-0496">Mitochondrion</keyword>
<gene>
    <name evidence="10" type="ORF">B0T19DRAFT_297735</name>
</gene>
<reference evidence="10" key="2">
    <citation type="submission" date="2023-06" db="EMBL/GenBank/DDBJ databases">
        <authorList>
            <consortium name="Lawrence Berkeley National Laboratory"/>
            <person name="Haridas S."/>
            <person name="Hensen N."/>
            <person name="Bonometti L."/>
            <person name="Westerberg I."/>
            <person name="Brannstrom I.O."/>
            <person name="Guillou S."/>
            <person name="Cros-Aarteil S."/>
            <person name="Calhoun S."/>
            <person name="Kuo A."/>
            <person name="Mondo S."/>
            <person name="Pangilinan J."/>
            <person name="Riley R."/>
            <person name="Labutti K."/>
            <person name="Andreopoulos B."/>
            <person name="Lipzen A."/>
            <person name="Chen C."/>
            <person name="Yanf M."/>
            <person name="Daum C."/>
            <person name="Ng V."/>
            <person name="Clum A."/>
            <person name="Steindorff A."/>
            <person name="Ohm R."/>
            <person name="Martin F."/>
            <person name="Silar P."/>
            <person name="Natvig D."/>
            <person name="Lalanne C."/>
            <person name="Gautier V."/>
            <person name="Ament-Velasquez S.L."/>
            <person name="Kruys A."/>
            <person name="Hutchinson M.I."/>
            <person name="Powell A.J."/>
            <person name="Barry K."/>
            <person name="Miller A.N."/>
            <person name="Grigoriev I.V."/>
            <person name="Debuchy R."/>
            <person name="Gladieux P."/>
            <person name="Thoren M.H."/>
            <person name="Johannesson H."/>
        </authorList>
    </citation>
    <scope>NUCLEOTIDE SEQUENCE</scope>
    <source>
        <strain evidence="10">SMH4131-1</strain>
    </source>
</reference>
<dbReference type="GO" id="GO:0005739">
    <property type="term" value="C:mitochondrion"/>
    <property type="evidence" value="ECO:0007669"/>
    <property type="project" value="UniProtKB-SubCell"/>
</dbReference>
<evidence type="ECO:0000313" key="10">
    <source>
        <dbReference type="EMBL" id="KAK3317792.1"/>
    </source>
</evidence>
<dbReference type="InterPro" id="IPR029058">
    <property type="entry name" value="AB_hydrolase_fold"/>
</dbReference>
<feature type="compositionally biased region" description="Low complexity" evidence="8">
    <location>
        <begin position="22"/>
        <end position="32"/>
    </location>
</feature>
<name>A0AAE0M3F7_9PEZI</name>
<evidence type="ECO:0000256" key="4">
    <source>
        <dbReference type="ARBA" id="ARBA00007920"/>
    </source>
</evidence>
<accession>A0AAE0M3F7</accession>
<feature type="region of interest" description="Disordered" evidence="8">
    <location>
        <begin position="15"/>
        <end position="64"/>
    </location>
</feature>
<evidence type="ECO:0000256" key="8">
    <source>
        <dbReference type="SAM" id="MobiDB-lite"/>
    </source>
</evidence>
<feature type="compositionally biased region" description="Basic and acidic residues" evidence="8">
    <location>
        <begin position="33"/>
        <end position="47"/>
    </location>
</feature>
<dbReference type="InterPro" id="IPR052374">
    <property type="entry name" value="SERAC1"/>
</dbReference>
<keyword evidence="7" id="KW-0472">Membrane</keyword>
<proteinExistence type="inferred from homology"/>
<evidence type="ECO:0000313" key="11">
    <source>
        <dbReference type="Proteomes" id="UP001286456"/>
    </source>
</evidence>
<comment type="subcellular location">
    <subcellularLocation>
        <location evidence="2">Endoplasmic reticulum</location>
    </subcellularLocation>
    <subcellularLocation>
        <location evidence="3">Membrane</location>
    </subcellularLocation>
    <subcellularLocation>
        <location evidence="1">Mitochondrion</location>
    </subcellularLocation>
</comment>
<comment type="caution">
    <text evidence="10">The sequence shown here is derived from an EMBL/GenBank/DDBJ whole genome shotgun (WGS) entry which is preliminary data.</text>
</comment>
<evidence type="ECO:0000256" key="1">
    <source>
        <dbReference type="ARBA" id="ARBA00004173"/>
    </source>
</evidence>
<dbReference type="PANTHER" id="PTHR48182">
    <property type="entry name" value="PROTEIN SERAC1"/>
    <property type="match status" value="1"/>
</dbReference>
<keyword evidence="11" id="KW-1185">Reference proteome</keyword>
<dbReference type="Proteomes" id="UP001286456">
    <property type="component" value="Unassembled WGS sequence"/>
</dbReference>
<dbReference type="GO" id="GO:0016787">
    <property type="term" value="F:hydrolase activity"/>
    <property type="evidence" value="ECO:0007669"/>
    <property type="project" value="UniProtKB-KW"/>
</dbReference>
<dbReference type="GO" id="GO:0005783">
    <property type="term" value="C:endoplasmic reticulum"/>
    <property type="evidence" value="ECO:0007669"/>
    <property type="project" value="UniProtKB-SubCell"/>
</dbReference>
<evidence type="ECO:0000256" key="6">
    <source>
        <dbReference type="ARBA" id="ARBA00023128"/>
    </source>
</evidence>
<dbReference type="InterPro" id="IPR007751">
    <property type="entry name" value="DUF676_lipase-like"/>
</dbReference>
<keyword evidence="10" id="KW-0378">Hydrolase</keyword>
<dbReference type="AlphaFoldDB" id="A0AAE0M3F7"/>
<dbReference type="Gene3D" id="3.40.50.1820">
    <property type="entry name" value="alpha/beta hydrolase"/>
    <property type="match status" value="1"/>
</dbReference>
<evidence type="ECO:0000256" key="2">
    <source>
        <dbReference type="ARBA" id="ARBA00004240"/>
    </source>
</evidence>
<keyword evidence="5" id="KW-0256">Endoplasmic reticulum</keyword>
<dbReference type="EMBL" id="JAUEPO010000007">
    <property type="protein sequence ID" value="KAK3317792.1"/>
    <property type="molecule type" value="Genomic_DNA"/>
</dbReference>
<sequence length="333" mass="37114">MVRFNFNNFNPFSSYFTSAGSTPTNKAETTTTEQKDHEHVEHKHQEEQPDQVEDGDNLSGPGEEQGELITLRYPTEGYPKLDIVAVHGLDGHHLDSWTHNPQSPDATMWLRDLLPAKLPGARIMTFSYDASVIGNTSAHGIRANSEKLVNLLRNERDDIEDKDRPIVFIGHSLGGIIIKQAIRKVEHDKEKGPDMADIAKSIKGMVFFGTPHRGADSAKWLALLSSIAAAATNKPKSEFATTLQTNSEDLMKISEDFRPIAHKYAVASFYEEHAHRLLGTVVVEKTSAVMGLNHEESMMLGGTHSSMCKFKRGDRRFDPVWRAIRRASKGRGV</sequence>
<feature type="domain" description="DUF676" evidence="9">
    <location>
        <begin position="83"/>
        <end position="219"/>
    </location>
</feature>
<protein>
    <submittedName>
        <fullName evidence="10">Alpha/Beta hydrolase protein</fullName>
    </submittedName>
</protein>
<evidence type="ECO:0000256" key="5">
    <source>
        <dbReference type="ARBA" id="ARBA00022824"/>
    </source>
</evidence>
<comment type="similarity">
    <text evidence="4">Belongs to the putative lipase ROG1 family.</text>
</comment>
<dbReference type="SUPFAM" id="SSF53474">
    <property type="entry name" value="alpha/beta-Hydrolases"/>
    <property type="match status" value="1"/>
</dbReference>
<dbReference type="PANTHER" id="PTHR48182:SF2">
    <property type="entry name" value="PROTEIN SERAC1"/>
    <property type="match status" value="1"/>
</dbReference>
<evidence type="ECO:0000256" key="3">
    <source>
        <dbReference type="ARBA" id="ARBA00004370"/>
    </source>
</evidence>
<reference evidence="10" key="1">
    <citation type="journal article" date="2023" name="Mol. Phylogenet. Evol.">
        <title>Genome-scale phylogeny and comparative genomics of the fungal order Sordariales.</title>
        <authorList>
            <person name="Hensen N."/>
            <person name="Bonometti L."/>
            <person name="Westerberg I."/>
            <person name="Brannstrom I.O."/>
            <person name="Guillou S."/>
            <person name="Cros-Aarteil S."/>
            <person name="Calhoun S."/>
            <person name="Haridas S."/>
            <person name="Kuo A."/>
            <person name="Mondo S."/>
            <person name="Pangilinan J."/>
            <person name="Riley R."/>
            <person name="LaButti K."/>
            <person name="Andreopoulos B."/>
            <person name="Lipzen A."/>
            <person name="Chen C."/>
            <person name="Yan M."/>
            <person name="Daum C."/>
            <person name="Ng V."/>
            <person name="Clum A."/>
            <person name="Steindorff A."/>
            <person name="Ohm R.A."/>
            <person name="Martin F."/>
            <person name="Silar P."/>
            <person name="Natvig D.O."/>
            <person name="Lalanne C."/>
            <person name="Gautier V."/>
            <person name="Ament-Velasquez S.L."/>
            <person name="Kruys A."/>
            <person name="Hutchinson M.I."/>
            <person name="Powell A.J."/>
            <person name="Barry K."/>
            <person name="Miller A.N."/>
            <person name="Grigoriev I.V."/>
            <person name="Debuchy R."/>
            <person name="Gladieux P."/>
            <person name="Hiltunen Thoren M."/>
            <person name="Johannesson H."/>
        </authorList>
    </citation>
    <scope>NUCLEOTIDE SEQUENCE</scope>
    <source>
        <strain evidence="10">SMH4131-1</strain>
    </source>
</reference>
<organism evidence="10 11">
    <name type="scientific">Cercophora scortea</name>
    <dbReference type="NCBI Taxonomy" id="314031"/>
    <lineage>
        <taxon>Eukaryota</taxon>
        <taxon>Fungi</taxon>
        <taxon>Dikarya</taxon>
        <taxon>Ascomycota</taxon>
        <taxon>Pezizomycotina</taxon>
        <taxon>Sordariomycetes</taxon>
        <taxon>Sordariomycetidae</taxon>
        <taxon>Sordariales</taxon>
        <taxon>Lasiosphaeriaceae</taxon>
        <taxon>Cercophora</taxon>
    </lineage>
</organism>
<evidence type="ECO:0000256" key="7">
    <source>
        <dbReference type="ARBA" id="ARBA00023136"/>
    </source>
</evidence>
<evidence type="ECO:0000259" key="9">
    <source>
        <dbReference type="Pfam" id="PF05057"/>
    </source>
</evidence>
<dbReference type="GO" id="GO:0016020">
    <property type="term" value="C:membrane"/>
    <property type="evidence" value="ECO:0007669"/>
    <property type="project" value="UniProtKB-SubCell"/>
</dbReference>